<dbReference type="InterPro" id="IPR053165">
    <property type="entry name" value="HSI-I_assembly_Hcp1"/>
</dbReference>
<reference evidence="1" key="1">
    <citation type="submission" date="2021-02" db="EMBL/GenBank/DDBJ databases">
        <title>Phycicoccus sp. MQZ13P-5T, whole genome shotgun sequence.</title>
        <authorList>
            <person name="Tuo L."/>
        </authorList>
    </citation>
    <scope>NUCLEOTIDE SEQUENCE</scope>
    <source>
        <strain evidence="1">MQZ13P-5</strain>
    </source>
</reference>
<evidence type="ECO:0000313" key="1">
    <source>
        <dbReference type="EMBL" id="MBM6400602.1"/>
    </source>
</evidence>
<evidence type="ECO:0000313" key="2">
    <source>
        <dbReference type="Proteomes" id="UP001430172"/>
    </source>
</evidence>
<name>A0ABS2CL46_9MICO</name>
<dbReference type="Gene3D" id="2.30.110.20">
    <property type="entry name" value="Hcp1-like"/>
    <property type="match status" value="1"/>
</dbReference>
<dbReference type="Proteomes" id="UP001430172">
    <property type="component" value="Unassembled WGS sequence"/>
</dbReference>
<comment type="caution">
    <text evidence="1">The sequence shown here is derived from an EMBL/GenBank/DDBJ whole genome shotgun (WGS) entry which is preliminary data.</text>
</comment>
<dbReference type="NCBIfam" id="TIGR03344">
    <property type="entry name" value="VI_effect_Hcp1"/>
    <property type="match status" value="1"/>
</dbReference>
<sequence>MAIFARIGTIKGESQDARHRDEIDVLAWSWGVSQTAAAGHGGGAGSGKATFQDFVLTHHIDRASPLLLKACATGQHVKDATVTVRRPGGGQQEYLVITLGDVLVSGVSMGVSEDGSTHETVILSFARVDLEYRPQKPNGSLGTGVRFTHDLRTGKTG</sequence>
<organism evidence="1 2">
    <name type="scientific">Phycicoccus sonneratiae</name>
    <dbReference type="NCBI Taxonomy" id="2807628"/>
    <lineage>
        <taxon>Bacteria</taxon>
        <taxon>Bacillati</taxon>
        <taxon>Actinomycetota</taxon>
        <taxon>Actinomycetes</taxon>
        <taxon>Micrococcales</taxon>
        <taxon>Intrasporangiaceae</taxon>
        <taxon>Phycicoccus</taxon>
    </lineage>
</organism>
<dbReference type="SUPFAM" id="SSF141452">
    <property type="entry name" value="Hcp1-like"/>
    <property type="match status" value="1"/>
</dbReference>
<accession>A0ABS2CL46</accession>
<dbReference type="InterPro" id="IPR036624">
    <property type="entry name" value="Hcp1-lik_sf"/>
</dbReference>
<dbReference type="PANTHER" id="PTHR36152">
    <property type="entry name" value="CYTOPLASMIC PROTEIN-RELATED"/>
    <property type="match status" value="1"/>
</dbReference>
<protein>
    <submittedName>
        <fullName evidence="1">Type VI secretion system tube protein Hcp</fullName>
    </submittedName>
</protein>
<dbReference type="Pfam" id="PF05638">
    <property type="entry name" value="T6SS_HCP"/>
    <property type="match status" value="1"/>
</dbReference>
<dbReference type="InterPro" id="IPR008514">
    <property type="entry name" value="T6SS_Hcp"/>
</dbReference>
<dbReference type="RefSeq" id="WP_204131078.1">
    <property type="nucleotide sequence ID" value="NZ_JAFDVD010000009.1"/>
</dbReference>
<dbReference type="PANTHER" id="PTHR36152:SF5">
    <property type="entry name" value="PROTEIN HCP1"/>
    <property type="match status" value="1"/>
</dbReference>
<proteinExistence type="predicted"/>
<keyword evidence="2" id="KW-1185">Reference proteome</keyword>
<gene>
    <name evidence="1" type="ORF">JQN70_09420</name>
</gene>
<dbReference type="EMBL" id="JAFDVD010000009">
    <property type="protein sequence ID" value="MBM6400602.1"/>
    <property type="molecule type" value="Genomic_DNA"/>
</dbReference>